<evidence type="ECO:0000313" key="4">
    <source>
        <dbReference type="EMBL" id="CUP84964.1"/>
    </source>
</evidence>
<evidence type="ECO:0000313" key="6">
    <source>
        <dbReference type="Proteomes" id="UP000095606"/>
    </source>
</evidence>
<feature type="coiled-coil region" evidence="1">
    <location>
        <begin position="29"/>
        <end position="90"/>
    </location>
</feature>
<proteinExistence type="predicted"/>
<dbReference type="EMBL" id="CZAE01000019">
    <property type="protein sequence ID" value="CUP84964.1"/>
    <property type="molecule type" value="Genomic_DNA"/>
</dbReference>
<dbReference type="AlphaFoldDB" id="A0A174RHQ4"/>
<evidence type="ECO:0000256" key="3">
    <source>
        <dbReference type="SAM" id="Phobius"/>
    </source>
</evidence>
<dbReference type="Proteomes" id="UP000095606">
    <property type="component" value="Unassembled WGS sequence"/>
</dbReference>
<keyword evidence="3" id="KW-0472">Membrane</keyword>
<name>A0A174RHQ4_9BACE</name>
<evidence type="ECO:0000256" key="1">
    <source>
        <dbReference type="SAM" id="Coils"/>
    </source>
</evidence>
<feature type="transmembrane region" description="Helical" evidence="3">
    <location>
        <begin position="6"/>
        <end position="23"/>
    </location>
</feature>
<gene>
    <name evidence="4" type="ORF">ERS852461_03530</name>
    <name evidence="5" type="ORF">NXY30_00715</name>
</gene>
<feature type="region of interest" description="Disordered" evidence="2">
    <location>
        <begin position="126"/>
        <end position="160"/>
    </location>
</feature>
<reference evidence="4 6" key="1">
    <citation type="submission" date="2015-09" db="EMBL/GenBank/DDBJ databases">
        <authorList>
            <consortium name="Pathogen Informatics"/>
        </authorList>
    </citation>
    <scope>NUCLEOTIDE SEQUENCE [LARGE SCALE GENOMIC DNA]</scope>
    <source>
        <strain evidence="4 6">2789STDY5834846</strain>
    </source>
</reference>
<keyword evidence="3" id="KW-0812">Transmembrane</keyword>
<dbReference type="Proteomes" id="UP001060104">
    <property type="component" value="Chromosome"/>
</dbReference>
<sequence length="160" mass="18494">MDTLEYMKLVCGILTVIITYGGFRMYTDRRKYIQEVEKLKAEVRDAQVNTRGSELDNVQKAMQILMDEIVEPLKQEINAIRKELGKLRRAVEKSNSCRFATNCPVRDELQKPEKTGEDYLPRQPVQRKRIRSDTAAGTSEHCKNSVSGRDTEIDTDRNRL</sequence>
<reference evidence="5" key="2">
    <citation type="submission" date="2022-08" db="EMBL/GenBank/DDBJ databases">
        <title>Genome Sequencing of Bacteroides fragilis Group Isolates with Nanopore Technology.</title>
        <authorList>
            <person name="Tisza M.J."/>
            <person name="Smith D."/>
            <person name="Dekker J.P."/>
        </authorList>
    </citation>
    <scope>NUCLEOTIDE SEQUENCE</scope>
    <source>
        <strain evidence="5">BFG-527</strain>
    </source>
</reference>
<evidence type="ECO:0000313" key="7">
    <source>
        <dbReference type="Proteomes" id="UP001060104"/>
    </source>
</evidence>
<dbReference type="GeneID" id="69587303"/>
<evidence type="ECO:0000256" key="2">
    <source>
        <dbReference type="SAM" id="MobiDB-lite"/>
    </source>
</evidence>
<feature type="compositionally biased region" description="Basic and acidic residues" evidence="2">
    <location>
        <begin position="149"/>
        <end position="160"/>
    </location>
</feature>
<dbReference type="RefSeq" id="WP_055270384.1">
    <property type="nucleotide sequence ID" value="NZ_CABMFH010000016.1"/>
</dbReference>
<keyword evidence="1" id="KW-0175">Coiled coil</keyword>
<accession>A0A174RHQ4</accession>
<dbReference type="EMBL" id="CP103141">
    <property type="protein sequence ID" value="UVQ75004.1"/>
    <property type="molecule type" value="Genomic_DNA"/>
</dbReference>
<organism evidence="4 6">
    <name type="scientific">Bacteroides faecis</name>
    <dbReference type="NCBI Taxonomy" id="674529"/>
    <lineage>
        <taxon>Bacteria</taxon>
        <taxon>Pseudomonadati</taxon>
        <taxon>Bacteroidota</taxon>
        <taxon>Bacteroidia</taxon>
        <taxon>Bacteroidales</taxon>
        <taxon>Bacteroidaceae</taxon>
        <taxon>Bacteroides</taxon>
    </lineage>
</organism>
<keyword evidence="7" id="KW-1185">Reference proteome</keyword>
<keyword evidence="3" id="KW-1133">Transmembrane helix</keyword>
<evidence type="ECO:0000313" key="5">
    <source>
        <dbReference type="EMBL" id="UVQ75004.1"/>
    </source>
</evidence>
<accession>A0A3E5G914</accession>
<protein>
    <submittedName>
        <fullName evidence="4">Uncharacterized protein</fullName>
    </submittedName>
</protein>